<proteinExistence type="predicted"/>
<dbReference type="InterPro" id="IPR002711">
    <property type="entry name" value="HNH"/>
</dbReference>
<sequence>MKADWRETLAVAFDRPLPAADEVKDPYAFDPTAPAIILDFATPPEPPPENEYRWLALDAAGEPLGEFWTIPLAAEGLAHILYPGHAQIVRGNATSRLRAKRLSRLCEAQNWRCCYCYGVMRLPVECLPQAPDMATLEHLHRQTDGGGGRLDNLVAACASCNSHRGGFTPLKWWKVRQRLLPVWPACTTMTEAARYNLRGYGPLRAG</sequence>
<dbReference type="GO" id="GO:0003676">
    <property type="term" value="F:nucleic acid binding"/>
    <property type="evidence" value="ECO:0007669"/>
    <property type="project" value="InterPro"/>
</dbReference>
<dbReference type="Pfam" id="PF01844">
    <property type="entry name" value="HNH"/>
    <property type="match status" value="1"/>
</dbReference>
<dbReference type="EMBL" id="KY555146">
    <property type="protein sequence ID" value="ARB15218.1"/>
    <property type="molecule type" value="Genomic_DNA"/>
</dbReference>
<name>A0A1V0EE94_9CAUD</name>
<organism evidence="2 3">
    <name type="scientific">Caulobacter phage Ccr32</name>
    <dbReference type="NCBI Taxonomy" id="1959738"/>
    <lineage>
        <taxon>Viruses</taxon>
        <taxon>Duplodnaviria</taxon>
        <taxon>Heunggongvirae</taxon>
        <taxon>Uroviricota</taxon>
        <taxon>Caudoviricetes</taxon>
        <taxon>Jeanschmidtviridae</taxon>
        <taxon>Shapirovirus</taxon>
        <taxon>Shapirovirus cbk</taxon>
    </lineage>
</organism>
<dbReference type="GO" id="GO:0004519">
    <property type="term" value="F:endonuclease activity"/>
    <property type="evidence" value="ECO:0007669"/>
    <property type="project" value="InterPro"/>
</dbReference>
<dbReference type="GO" id="GO:0008270">
    <property type="term" value="F:zinc ion binding"/>
    <property type="evidence" value="ECO:0007669"/>
    <property type="project" value="InterPro"/>
</dbReference>
<evidence type="ECO:0000313" key="2">
    <source>
        <dbReference type="EMBL" id="ARB15218.1"/>
    </source>
</evidence>
<evidence type="ECO:0000313" key="3">
    <source>
        <dbReference type="Proteomes" id="UP000222485"/>
    </source>
</evidence>
<reference evidence="3" key="1">
    <citation type="journal article" date="2017" name="Curr. Microbiol.">
        <title>Genomic Diversity of Type B3 Bacteriophages of Caulobacter crescentus.</title>
        <authorList>
            <person name="Ash K.T."/>
            <person name="Drake K.M."/>
            <person name="Gibbs W.S."/>
            <person name="Ely B."/>
        </authorList>
    </citation>
    <scope>NUCLEOTIDE SEQUENCE [LARGE SCALE GENOMIC DNA]</scope>
</reference>
<dbReference type="Proteomes" id="UP000222485">
    <property type="component" value="Genome"/>
</dbReference>
<accession>A0A1V0EE94</accession>
<gene>
    <name evidence="2" type="ORF">Ccr32_gp300</name>
</gene>
<feature type="domain" description="HNH" evidence="1">
    <location>
        <begin position="132"/>
        <end position="165"/>
    </location>
</feature>
<evidence type="ECO:0000259" key="1">
    <source>
        <dbReference type="Pfam" id="PF01844"/>
    </source>
</evidence>
<dbReference type="Gene3D" id="1.10.30.50">
    <property type="match status" value="1"/>
</dbReference>
<protein>
    <recommendedName>
        <fullName evidence="1">HNH domain-containing protein</fullName>
    </recommendedName>
</protein>